<dbReference type="HOGENOM" id="CLU_937145_0_0_1"/>
<dbReference type="Proteomes" id="UP000031192">
    <property type="component" value="Unassembled WGS sequence"/>
</dbReference>
<dbReference type="EMBL" id="AZNH01000041">
    <property type="protein sequence ID" value="KID84500.1"/>
    <property type="molecule type" value="Genomic_DNA"/>
</dbReference>
<gene>
    <name evidence="1" type="ORF">MGU_08318</name>
</gene>
<proteinExistence type="predicted"/>
<sequence>MPGYGPDMILSDMIQLFDRSSTTLTQTEQGALLRRIELARNNVFNESIWGKTDKVVGIFRDMRGSTKPIPQGILLRAIPDEHDGGRCYPLVYAMSVALTWSEFAIDQLCAKLVALSPSKESVMESAAMFKCCLEDLHTSYLAAEVSKPIGHMKFEDAIGILMNSTDTTMIAMHTEVHSMLLGVTRKGNSTGWYFYDPNFAGATFTSGNALLEATNKFFQRFAVVYEAKMEGERPAFDLFQIDADKVSRIGSDYNLTVADLVNPETLLETVASDQKMGTFLRDAAQLTGSAAFSAQAELLEALSLAEAAWRDATARLEETTALGEHWMPILETMREGSETGSYEVQFINLKNKTLKN</sequence>
<evidence type="ECO:0000313" key="1">
    <source>
        <dbReference type="EMBL" id="KID84500.1"/>
    </source>
</evidence>
<protein>
    <submittedName>
        <fullName evidence="1">MCF toxin</fullName>
    </submittedName>
</protein>
<comment type="caution">
    <text evidence="1">The sequence shown here is derived from an EMBL/GenBank/DDBJ whole genome shotgun (WGS) entry which is preliminary data.</text>
</comment>
<dbReference type="OrthoDB" id="4396271at2759"/>
<evidence type="ECO:0000313" key="2">
    <source>
        <dbReference type="Proteomes" id="UP000031192"/>
    </source>
</evidence>
<organism evidence="1 2">
    <name type="scientific">Metarhizium guizhouense (strain ARSEF 977)</name>
    <dbReference type="NCBI Taxonomy" id="1276136"/>
    <lineage>
        <taxon>Eukaryota</taxon>
        <taxon>Fungi</taxon>
        <taxon>Dikarya</taxon>
        <taxon>Ascomycota</taxon>
        <taxon>Pezizomycotina</taxon>
        <taxon>Sordariomycetes</taxon>
        <taxon>Hypocreomycetidae</taxon>
        <taxon>Hypocreales</taxon>
        <taxon>Clavicipitaceae</taxon>
        <taxon>Metarhizium</taxon>
    </lineage>
</organism>
<name>A0A0B4GC86_METGA</name>
<accession>A0A0B4GC86</accession>
<dbReference type="CDD" id="cd20495">
    <property type="entry name" value="C58_PaToxP-like"/>
    <property type="match status" value="1"/>
</dbReference>
<dbReference type="AlphaFoldDB" id="A0A0B4GC86"/>
<reference evidence="1 2" key="1">
    <citation type="journal article" date="2014" name="Proc. Natl. Acad. Sci. U.S.A.">
        <title>Trajectory and genomic determinants of fungal-pathogen speciation and host adaptation.</title>
        <authorList>
            <person name="Hu X."/>
            <person name="Xiao G."/>
            <person name="Zheng P."/>
            <person name="Shang Y."/>
            <person name="Su Y."/>
            <person name="Zhang X."/>
            <person name="Liu X."/>
            <person name="Zhan S."/>
            <person name="St Leger R.J."/>
            <person name="Wang C."/>
        </authorList>
    </citation>
    <scope>NUCLEOTIDE SEQUENCE [LARGE SCALE GENOMIC DNA]</scope>
    <source>
        <strain evidence="1 2">ARSEF 977</strain>
    </source>
</reference>
<keyword evidence="2" id="KW-1185">Reference proteome</keyword>